<reference evidence="2 3" key="1">
    <citation type="submission" date="2015-07" db="EMBL/GenBank/DDBJ databases">
        <title>Comparative genomics of the Sigatoka disease complex on banana suggests a link between parallel evolutionary changes in Pseudocercospora fijiensis and Pseudocercospora eumusae and increased virulence on the banana host.</title>
        <authorList>
            <person name="Chang T.-C."/>
            <person name="Salvucci A."/>
            <person name="Crous P.W."/>
            <person name="Stergiopoulos I."/>
        </authorList>
    </citation>
    <scope>NUCLEOTIDE SEQUENCE [LARGE SCALE GENOMIC DNA]</scope>
    <source>
        <strain evidence="2 3">CBS 116634</strain>
    </source>
</reference>
<accession>A0A139IQH2</accession>
<evidence type="ECO:0000313" key="3">
    <source>
        <dbReference type="Proteomes" id="UP000073492"/>
    </source>
</evidence>
<protein>
    <submittedName>
        <fullName evidence="2">Uncharacterized protein</fullName>
    </submittedName>
</protein>
<proteinExistence type="predicted"/>
<feature type="region of interest" description="Disordered" evidence="1">
    <location>
        <begin position="196"/>
        <end position="226"/>
    </location>
</feature>
<organism evidence="2 3">
    <name type="scientific">Pseudocercospora musae</name>
    <dbReference type="NCBI Taxonomy" id="113226"/>
    <lineage>
        <taxon>Eukaryota</taxon>
        <taxon>Fungi</taxon>
        <taxon>Dikarya</taxon>
        <taxon>Ascomycota</taxon>
        <taxon>Pezizomycotina</taxon>
        <taxon>Dothideomycetes</taxon>
        <taxon>Dothideomycetidae</taxon>
        <taxon>Mycosphaerellales</taxon>
        <taxon>Mycosphaerellaceae</taxon>
        <taxon>Pseudocercospora</taxon>
    </lineage>
</organism>
<gene>
    <name evidence="2" type="ORF">AC579_4328</name>
</gene>
<evidence type="ECO:0000256" key="1">
    <source>
        <dbReference type="SAM" id="MobiDB-lite"/>
    </source>
</evidence>
<sequence length="226" mass="24858">MKSVLLGSGRQFRADEGRMASQQSCLCEPKSFQSRCSITSARMHYALRVCEADIRCASFTFRMSDFYAANMRRNMPLGPMLDERSFCKTFLLAKGKEGMLGGDSAELGKKNARTRWKGRGEVEIEVESHVQWSWTLGAFAFNIHCQRSTTTAPELIYLPPITKLYLRLCLVVAVVIAFSKCADDRALPAEISDSGSGTILAPSHPGQGAGRGRGRLSELSEGHGAR</sequence>
<comment type="caution">
    <text evidence="2">The sequence shown here is derived from an EMBL/GenBank/DDBJ whole genome shotgun (WGS) entry which is preliminary data.</text>
</comment>
<name>A0A139IQH2_9PEZI</name>
<evidence type="ECO:0000313" key="2">
    <source>
        <dbReference type="EMBL" id="KXT17048.1"/>
    </source>
</evidence>
<dbReference type="Proteomes" id="UP000073492">
    <property type="component" value="Unassembled WGS sequence"/>
</dbReference>
<dbReference type="AlphaFoldDB" id="A0A139IQH2"/>
<feature type="compositionally biased region" description="Basic and acidic residues" evidence="1">
    <location>
        <begin position="215"/>
        <end position="226"/>
    </location>
</feature>
<dbReference type="EMBL" id="LFZO01000026">
    <property type="protein sequence ID" value="KXT17048.1"/>
    <property type="molecule type" value="Genomic_DNA"/>
</dbReference>
<keyword evidence="3" id="KW-1185">Reference proteome</keyword>